<keyword evidence="1" id="KW-0812">Transmembrane</keyword>
<evidence type="ECO:0000256" key="2">
    <source>
        <dbReference type="SAM" id="SignalP"/>
    </source>
</evidence>
<accession>A0A834IRG6</accession>
<proteinExistence type="predicted"/>
<dbReference type="EMBL" id="JAACXV010000044">
    <property type="protein sequence ID" value="KAF7285782.1"/>
    <property type="molecule type" value="Genomic_DNA"/>
</dbReference>
<name>A0A834IRG6_RHYFE</name>
<organism evidence="3 4">
    <name type="scientific">Rhynchophorus ferrugineus</name>
    <name type="common">Red palm weevil</name>
    <name type="synonym">Curculio ferrugineus</name>
    <dbReference type="NCBI Taxonomy" id="354439"/>
    <lineage>
        <taxon>Eukaryota</taxon>
        <taxon>Metazoa</taxon>
        <taxon>Ecdysozoa</taxon>
        <taxon>Arthropoda</taxon>
        <taxon>Hexapoda</taxon>
        <taxon>Insecta</taxon>
        <taxon>Pterygota</taxon>
        <taxon>Neoptera</taxon>
        <taxon>Endopterygota</taxon>
        <taxon>Coleoptera</taxon>
        <taxon>Polyphaga</taxon>
        <taxon>Cucujiformia</taxon>
        <taxon>Curculionidae</taxon>
        <taxon>Dryophthorinae</taxon>
        <taxon>Rhynchophorus</taxon>
    </lineage>
</organism>
<dbReference type="Proteomes" id="UP000625711">
    <property type="component" value="Unassembled WGS sequence"/>
</dbReference>
<feature type="transmembrane region" description="Helical" evidence="1">
    <location>
        <begin position="52"/>
        <end position="73"/>
    </location>
</feature>
<keyword evidence="2" id="KW-0732">Signal</keyword>
<sequence length="97" mass="11289">MNPLPSAFILNYIIVYFIRSVVADYCEFGTCDEKVEYCCGENKCCKKTVDVWYYWAAVLLVITTITIAACLYMKKLKNKYKTYSKLEQQFDDVTTCT</sequence>
<keyword evidence="1" id="KW-1133">Transmembrane helix</keyword>
<comment type="caution">
    <text evidence="3">The sequence shown here is derived from an EMBL/GenBank/DDBJ whole genome shotgun (WGS) entry which is preliminary data.</text>
</comment>
<evidence type="ECO:0000313" key="4">
    <source>
        <dbReference type="Proteomes" id="UP000625711"/>
    </source>
</evidence>
<evidence type="ECO:0000313" key="3">
    <source>
        <dbReference type="EMBL" id="KAF7285782.1"/>
    </source>
</evidence>
<feature type="signal peptide" evidence="2">
    <location>
        <begin position="1"/>
        <end position="23"/>
    </location>
</feature>
<dbReference type="OrthoDB" id="10070083at2759"/>
<feature type="chain" id="PRO_5032473332" evidence="2">
    <location>
        <begin position="24"/>
        <end position="97"/>
    </location>
</feature>
<gene>
    <name evidence="3" type="ORF">GWI33_009966</name>
</gene>
<reference evidence="3" key="1">
    <citation type="submission" date="2020-08" db="EMBL/GenBank/DDBJ databases">
        <title>Genome sequencing and assembly of the red palm weevil Rhynchophorus ferrugineus.</title>
        <authorList>
            <person name="Dias G.B."/>
            <person name="Bergman C.M."/>
            <person name="Manee M."/>
        </authorList>
    </citation>
    <scope>NUCLEOTIDE SEQUENCE</scope>
    <source>
        <strain evidence="3">AA-2017</strain>
        <tissue evidence="3">Whole larva</tissue>
    </source>
</reference>
<keyword evidence="1" id="KW-0472">Membrane</keyword>
<protein>
    <submittedName>
        <fullName evidence="3">Uncharacterized protein</fullName>
    </submittedName>
</protein>
<evidence type="ECO:0000256" key="1">
    <source>
        <dbReference type="SAM" id="Phobius"/>
    </source>
</evidence>
<dbReference type="AlphaFoldDB" id="A0A834IRG6"/>
<keyword evidence="4" id="KW-1185">Reference proteome</keyword>